<dbReference type="EMBL" id="MIJZ01000014">
    <property type="protein sequence ID" value="OEG10846.1"/>
    <property type="molecule type" value="Genomic_DNA"/>
</dbReference>
<organism evidence="1 2">
    <name type="scientific">Enterococcus ureasiticus</name>
    <dbReference type="NCBI Taxonomy" id="903984"/>
    <lineage>
        <taxon>Bacteria</taxon>
        <taxon>Bacillati</taxon>
        <taxon>Bacillota</taxon>
        <taxon>Bacilli</taxon>
        <taxon>Lactobacillales</taxon>
        <taxon>Enterococcaceae</taxon>
        <taxon>Enterococcus</taxon>
    </lineage>
</organism>
<dbReference type="Proteomes" id="UP000094068">
    <property type="component" value="Unassembled WGS sequence"/>
</dbReference>
<name>A0A1E5GDP7_9ENTE</name>
<proteinExistence type="predicted"/>
<dbReference type="STRING" id="903984.BCR21_11170"/>
<evidence type="ECO:0000313" key="2">
    <source>
        <dbReference type="Proteomes" id="UP000094068"/>
    </source>
</evidence>
<reference evidence="2" key="1">
    <citation type="submission" date="2016-09" db="EMBL/GenBank/DDBJ databases">
        <authorList>
            <person name="Gulvik C.A."/>
        </authorList>
    </citation>
    <scope>NUCLEOTIDE SEQUENCE [LARGE SCALE GENOMIC DNA]</scope>
    <source>
        <strain evidence="2">DSM 23328</strain>
    </source>
</reference>
<gene>
    <name evidence="1" type="ORF">BCR21_11170</name>
</gene>
<comment type="caution">
    <text evidence="1">The sequence shown here is derived from an EMBL/GenBank/DDBJ whole genome shotgun (WGS) entry which is preliminary data.</text>
</comment>
<dbReference type="OrthoDB" id="2195045at2"/>
<evidence type="ECO:0000313" key="1">
    <source>
        <dbReference type="EMBL" id="OEG10846.1"/>
    </source>
</evidence>
<keyword evidence="2" id="KW-1185">Reference proteome</keyword>
<accession>A0A1E5GDP7</accession>
<protein>
    <submittedName>
        <fullName evidence="1">Uncharacterized protein</fullName>
    </submittedName>
</protein>
<dbReference type="RefSeq" id="WP_069646600.1">
    <property type="nucleotide sequence ID" value="NZ_MIJZ01000014.1"/>
</dbReference>
<sequence>MEFKDFQKKNILGLTFYGDVTEKGLVNLKDSYIDSEVLEKEFRRCKLEGFVWPSIDQDF</sequence>
<dbReference type="AlphaFoldDB" id="A0A1E5GDP7"/>